<gene>
    <name evidence="3" type="ORF">FOZ62_012925</name>
    <name evidence="2" type="ORF">FOZ63_009564</name>
</gene>
<keyword evidence="4" id="KW-1185">Reference proteome</keyword>
<feature type="compositionally biased region" description="Polar residues" evidence="1">
    <location>
        <begin position="45"/>
        <end position="56"/>
    </location>
</feature>
<dbReference type="EMBL" id="JABANO010014698">
    <property type="protein sequence ID" value="KAF4738120.1"/>
    <property type="molecule type" value="Genomic_DNA"/>
</dbReference>
<evidence type="ECO:0000313" key="3">
    <source>
        <dbReference type="EMBL" id="KAF4750219.1"/>
    </source>
</evidence>
<accession>A0A7J6T157</accession>
<reference evidence="4 5" key="1">
    <citation type="submission" date="2020-04" db="EMBL/GenBank/DDBJ databases">
        <title>Perkinsus olseni comparative genomics.</title>
        <authorList>
            <person name="Bogema D.R."/>
        </authorList>
    </citation>
    <scope>NUCLEOTIDE SEQUENCE [LARGE SCALE GENOMIC DNA]</scope>
    <source>
        <strain evidence="3">ATCC PRA-205</strain>
        <strain evidence="2 4">ATCC PRA-207</strain>
    </source>
</reference>
<comment type="caution">
    <text evidence="2">The sequence shown here is derived from an EMBL/GenBank/DDBJ whole genome shotgun (WGS) entry which is preliminary data.</text>
</comment>
<evidence type="ECO:0000313" key="4">
    <source>
        <dbReference type="Proteomes" id="UP000553632"/>
    </source>
</evidence>
<evidence type="ECO:0000313" key="5">
    <source>
        <dbReference type="Proteomes" id="UP000574390"/>
    </source>
</evidence>
<proteinExistence type="predicted"/>
<dbReference type="AlphaFoldDB" id="A0A7J6T157"/>
<evidence type="ECO:0000256" key="1">
    <source>
        <dbReference type="SAM" id="MobiDB-lite"/>
    </source>
</evidence>
<dbReference type="Proteomes" id="UP000574390">
    <property type="component" value="Unassembled WGS sequence"/>
</dbReference>
<name>A0A7J6T157_PEROL</name>
<dbReference type="EMBL" id="JABANM010003820">
    <property type="protein sequence ID" value="KAF4750219.1"/>
    <property type="molecule type" value="Genomic_DNA"/>
</dbReference>
<feature type="non-terminal residue" evidence="2">
    <location>
        <position position="117"/>
    </location>
</feature>
<organism evidence="2 4">
    <name type="scientific">Perkinsus olseni</name>
    <name type="common">Perkinsus atlanticus</name>
    <dbReference type="NCBI Taxonomy" id="32597"/>
    <lineage>
        <taxon>Eukaryota</taxon>
        <taxon>Sar</taxon>
        <taxon>Alveolata</taxon>
        <taxon>Perkinsozoa</taxon>
        <taxon>Perkinsea</taxon>
        <taxon>Perkinsida</taxon>
        <taxon>Perkinsidae</taxon>
        <taxon>Perkinsus</taxon>
    </lineage>
</organism>
<evidence type="ECO:0000313" key="2">
    <source>
        <dbReference type="EMBL" id="KAF4738120.1"/>
    </source>
</evidence>
<feature type="region of interest" description="Disordered" evidence="1">
    <location>
        <begin position="32"/>
        <end position="57"/>
    </location>
</feature>
<sequence length="117" mass="12647">KTEIVIKAPNFRASLAVEARISILVTAGSGLESAGLPSHGGALLTSGSQRAQSTDASELVYRPARPGDMMNRHPLDPEGLYEMFVAVDPTAQKDEIVVGKVEWEIDNKPPKYVLSRM</sequence>
<protein>
    <submittedName>
        <fullName evidence="2">Uncharacterized protein</fullName>
    </submittedName>
</protein>
<dbReference type="Proteomes" id="UP000553632">
    <property type="component" value="Unassembled WGS sequence"/>
</dbReference>